<name>A0A2D0N912_FLAN2</name>
<evidence type="ECO:0000256" key="2">
    <source>
        <dbReference type="ARBA" id="ARBA00022525"/>
    </source>
</evidence>
<dbReference type="GO" id="GO:0004674">
    <property type="term" value="F:protein serine/threonine kinase activity"/>
    <property type="evidence" value="ECO:0007669"/>
    <property type="project" value="TreeGrafter"/>
</dbReference>
<dbReference type="AlphaFoldDB" id="A0A2D0N912"/>
<dbReference type="Pfam" id="PF25106">
    <property type="entry name" value="VWA_4"/>
    <property type="match status" value="1"/>
</dbReference>
<dbReference type="SUPFAM" id="SSF53300">
    <property type="entry name" value="vWA-like"/>
    <property type="match status" value="1"/>
</dbReference>
<dbReference type="PANTHER" id="PTHR47763:SF1">
    <property type="entry name" value="DUF659 DOMAIN-CONTAINING PROTEIN"/>
    <property type="match status" value="1"/>
</dbReference>
<dbReference type="RefSeq" id="WP_099151926.1">
    <property type="nucleotide sequence ID" value="NZ_PDUD01000024.1"/>
</dbReference>
<protein>
    <recommendedName>
        <fullName evidence="4">VWFA domain-containing protein</fullName>
    </recommendedName>
</protein>
<dbReference type="InterPro" id="IPR002035">
    <property type="entry name" value="VWF_A"/>
</dbReference>
<evidence type="ECO:0000259" key="4">
    <source>
        <dbReference type="PROSITE" id="PS50234"/>
    </source>
</evidence>
<dbReference type="PROSITE" id="PS50234">
    <property type="entry name" value="VWFA"/>
    <property type="match status" value="1"/>
</dbReference>
<evidence type="ECO:0000313" key="5">
    <source>
        <dbReference type="EMBL" id="PHN04866.1"/>
    </source>
</evidence>
<sequence length="637" mass="70560">MMLKIRFTLILIFGLHLLGFSQPFTISGKVVDDFDQPIIGAGVFEKGTTIGTVTDLDGRFVLQVKDSLTTLVVTYMGYENAEHRVDAKKKDQVISVGKSEVVLDEVVVTGYGRERRSSIKRSKTILATPGFAPASPPPAPPPPPATAYMTAPRRDAAVMRAESVTLRGVASSGGYAMAADVNAIAGTLTAGEIHDFSKWDLWQDVAAEDLMNWREYWRIYPSQRYPLQLTNREGRAVVNATVKLLDQDRNVVWETRTDNTGKAELWDDLFTARKGPNRQLRMLVEYEGQQFPLEQISSFQQGYNFMSIPVACENKNAVDIVFVVDATGSMRDEIDYLKAELADVIQRVKDTLPDADLSLGSVFYRDQGEEYITRKTPLSSAISRTTDFIQKQEAQGGGDHPEAVEAALKVAVEEMEWRSNAGTRLMFVVLDAPPHQSPEILATLESVTRLAAAKGIRIVPIACSGIDKSTEYLMRSLALATNGTYTFLTDDSGVGYSHIEPTTDSYDVEKLNGLLARVIYQFAYTRDCNEAPVIALNNPVDTGMVVAQVELPEDKKPDHPELSLRFYPNPSSGPVNVEANGIGELFLADFSGKILERFTIADSRSTIDIGRYPAGTYHLRFRTEDDQWLGDELVLTR</sequence>
<dbReference type="InterPro" id="IPR056861">
    <property type="entry name" value="HMCN1-like_VWA"/>
</dbReference>
<organism evidence="5 6">
    <name type="scientific">Flavilitoribacter nigricans (strain ATCC 23147 / DSM 23189 / NBRC 102662 / NCIMB 1420 / SS-2)</name>
    <name type="common">Lewinella nigricans</name>
    <dbReference type="NCBI Taxonomy" id="1122177"/>
    <lineage>
        <taxon>Bacteria</taxon>
        <taxon>Pseudomonadati</taxon>
        <taxon>Bacteroidota</taxon>
        <taxon>Saprospiria</taxon>
        <taxon>Saprospirales</taxon>
        <taxon>Lewinellaceae</taxon>
        <taxon>Flavilitoribacter</taxon>
    </lineage>
</organism>
<evidence type="ECO:0000256" key="1">
    <source>
        <dbReference type="ARBA" id="ARBA00004613"/>
    </source>
</evidence>
<evidence type="ECO:0000313" key="6">
    <source>
        <dbReference type="Proteomes" id="UP000223913"/>
    </source>
</evidence>
<accession>A0A2D0N912</accession>
<dbReference type="SMART" id="SM00327">
    <property type="entry name" value="VWA"/>
    <property type="match status" value="1"/>
</dbReference>
<keyword evidence="6" id="KW-1185">Reference proteome</keyword>
<evidence type="ECO:0000256" key="3">
    <source>
        <dbReference type="ARBA" id="ARBA00022729"/>
    </source>
</evidence>
<dbReference type="SUPFAM" id="SSF49464">
    <property type="entry name" value="Carboxypeptidase regulatory domain-like"/>
    <property type="match status" value="1"/>
</dbReference>
<keyword evidence="2" id="KW-0964">Secreted</keyword>
<comment type="subcellular location">
    <subcellularLocation>
        <location evidence="1">Secreted</location>
    </subcellularLocation>
</comment>
<dbReference type="Pfam" id="PF13715">
    <property type="entry name" value="CarbopepD_reg_2"/>
    <property type="match status" value="1"/>
</dbReference>
<dbReference type="Proteomes" id="UP000223913">
    <property type="component" value="Unassembled WGS sequence"/>
</dbReference>
<gene>
    <name evidence="5" type="ORF">CRP01_20380</name>
</gene>
<feature type="domain" description="VWFA" evidence="4">
    <location>
        <begin position="319"/>
        <end position="506"/>
    </location>
</feature>
<dbReference type="GO" id="GO:0005737">
    <property type="term" value="C:cytoplasm"/>
    <property type="evidence" value="ECO:0007669"/>
    <property type="project" value="TreeGrafter"/>
</dbReference>
<dbReference type="Gene3D" id="3.40.50.410">
    <property type="entry name" value="von Willebrand factor, type A domain"/>
    <property type="match status" value="1"/>
</dbReference>
<dbReference type="PANTHER" id="PTHR47763">
    <property type="entry name" value="ALPHA-PROTEIN KINASE VWKA"/>
    <property type="match status" value="1"/>
</dbReference>
<dbReference type="InterPro" id="IPR036465">
    <property type="entry name" value="vWFA_dom_sf"/>
</dbReference>
<dbReference type="EMBL" id="PDUD01000024">
    <property type="protein sequence ID" value="PHN04866.1"/>
    <property type="molecule type" value="Genomic_DNA"/>
</dbReference>
<reference evidence="5 6" key="1">
    <citation type="submission" date="2017-10" db="EMBL/GenBank/DDBJ databases">
        <title>The draft genome sequence of Lewinella nigricans NBRC 102662.</title>
        <authorList>
            <person name="Wang K."/>
        </authorList>
    </citation>
    <scope>NUCLEOTIDE SEQUENCE [LARGE SCALE GENOMIC DNA]</scope>
    <source>
        <strain evidence="5 6">NBRC 102662</strain>
    </source>
</reference>
<proteinExistence type="predicted"/>
<dbReference type="OrthoDB" id="9805121at2"/>
<dbReference type="CDD" id="cd00198">
    <property type="entry name" value="vWFA"/>
    <property type="match status" value="1"/>
</dbReference>
<dbReference type="InterPro" id="IPR008969">
    <property type="entry name" value="CarboxyPept-like_regulatory"/>
</dbReference>
<dbReference type="InterPro" id="IPR052969">
    <property type="entry name" value="Thr-specific_kinase-like"/>
</dbReference>
<comment type="caution">
    <text evidence="5">The sequence shown here is derived from an EMBL/GenBank/DDBJ whole genome shotgun (WGS) entry which is preliminary data.</text>
</comment>
<keyword evidence="3" id="KW-0732">Signal</keyword>
<dbReference type="Gene3D" id="2.60.40.1120">
    <property type="entry name" value="Carboxypeptidase-like, regulatory domain"/>
    <property type="match status" value="1"/>
</dbReference>